<dbReference type="InterPro" id="IPR036890">
    <property type="entry name" value="HATPase_C_sf"/>
</dbReference>
<reference evidence="8 9" key="1">
    <citation type="journal article" date="2022" name="Int. J. Syst. Evol. Microbiol.">
        <title>Characterization of Alcaligenes aquatilis as a novel member of heterotrophic nitrifier-aerobic denitrifier and its performance in treating piggery wastewater.</title>
        <authorList>
            <person name="Cao X."/>
            <person name="Zhao B."/>
            <person name="Wu Y."/>
            <person name="Huang J."/>
            <person name="Wang H."/>
            <person name="Sun X."/>
            <person name="Li S."/>
        </authorList>
    </citation>
    <scope>NUCLEOTIDE SEQUENCE [LARGE SCALE GENOMIC DNA]</scope>
    <source>
        <strain evidence="8 9">AS1</strain>
    </source>
</reference>
<dbReference type="Gene3D" id="3.30.565.10">
    <property type="entry name" value="Histidine kinase-like ATPase, C-terminal domain"/>
    <property type="match status" value="2"/>
</dbReference>
<dbReference type="SUPFAM" id="SSF55874">
    <property type="entry name" value="ATPase domain of HSP90 chaperone/DNA topoisomerase II/histidine kinase"/>
    <property type="match status" value="2"/>
</dbReference>
<comment type="catalytic activity">
    <reaction evidence="1">
        <text>ATP + protein L-histidine = ADP + protein N-phospho-L-histidine.</text>
        <dbReference type="EC" id="2.7.13.3"/>
    </reaction>
</comment>
<dbReference type="RefSeq" id="WP_249460643.1">
    <property type="nucleotide sequence ID" value="NZ_CP094619.1"/>
</dbReference>
<dbReference type="PANTHER" id="PTHR44936">
    <property type="entry name" value="SENSOR PROTEIN CREC"/>
    <property type="match status" value="1"/>
</dbReference>
<name>A0ABY4NGZ1_9BURK</name>
<evidence type="ECO:0000313" key="8">
    <source>
        <dbReference type="EMBL" id="UQN36051.1"/>
    </source>
</evidence>
<dbReference type="Pfam" id="PF02518">
    <property type="entry name" value="HATPase_c"/>
    <property type="match status" value="1"/>
</dbReference>
<dbReference type="GO" id="GO:0005524">
    <property type="term" value="F:ATP binding"/>
    <property type="evidence" value="ECO:0007669"/>
    <property type="project" value="UniProtKB-KW"/>
</dbReference>
<accession>A0ABY4NGZ1</accession>
<evidence type="ECO:0000256" key="5">
    <source>
        <dbReference type="ARBA" id="ARBA00022777"/>
    </source>
</evidence>
<evidence type="ECO:0000256" key="2">
    <source>
        <dbReference type="ARBA" id="ARBA00012438"/>
    </source>
</evidence>
<dbReference type="InterPro" id="IPR050980">
    <property type="entry name" value="2C_sensor_his_kinase"/>
</dbReference>
<gene>
    <name evidence="8" type="ORF">MTR80_17445</name>
</gene>
<evidence type="ECO:0000259" key="7">
    <source>
        <dbReference type="PROSITE" id="PS50109"/>
    </source>
</evidence>
<protein>
    <recommendedName>
        <fullName evidence="2">histidine kinase</fullName>
        <ecNumber evidence="2">2.7.13.3</ecNumber>
    </recommendedName>
</protein>
<evidence type="ECO:0000256" key="6">
    <source>
        <dbReference type="ARBA" id="ARBA00022840"/>
    </source>
</evidence>
<evidence type="ECO:0000313" key="9">
    <source>
        <dbReference type="Proteomes" id="UP000831759"/>
    </source>
</evidence>
<dbReference type="InterPro" id="IPR003594">
    <property type="entry name" value="HATPase_dom"/>
</dbReference>
<dbReference type="PANTHER" id="PTHR44936:SF10">
    <property type="entry name" value="SENSOR PROTEIN RSTB"/>
    <property type="match status" value="1"/>
</dbReference>
<dbReference type="GeneID" id="96870757"/>
<feature type="domain" description="Histidine kinase" evidence="7">
    <location>
        <begin position="496"/>
        <end position="716"/>
    </location>
</feature>
<evidence type="ECO:0000256" key="3">
    <source>
        <dbReference type="ARBA" id="ARBA00022679"/>
    </source>
</evidence>
<keyword evidence="3" id="KW-0808">Transferase</keyword>
<keyword evidence="9" id="KW-1185">Reference proteome</keyword>
<keyword evidence="4" id="KW-0547">Nucleotide-binding</keyword>
<keyword evidence="5" id="KW-0418">Kinase</keyword>
<dbReference type="SMART" id="SM00387">
    <property type="entry name" value="HATPase_c"/>
    <property type="match status" value="1"/>
</dbReference>
<sequence>MSGSGSHRIRPAGRHLLTIGRDLIQDSYAAVVELVKNAYDADSPFVNICFTAKIDQTGYTVTIEDHGHGMSRDTVINKWMVPSTRDKLDRKTSPGGRVMQGRKGVGRYAASVLGSDLLLETVDEYKEKTTVFVEWDNFESAEYLDDVEILVESQICDDGKGTLLTITGNTEYLAEWDKKQFDKLRFELKKLISPVGGLASKGKQDFEIKLKISGFSGIDDIEETVEPYPIFDLYDYRISGSINTNGSGVLTYSLQKARNTVEETIAVNLERPTNCGDLTFDIRVYDREAEAIESLISRGLKDEYGNYVGKLQARQLLNESNGIGVYRNGFRIRPLGDADFDWLRLNEQRVQNPSLRIGSNQAIGYVQIQSEEQSGLIEKSARDGLRENAAYEQLKVITRDVIGKLEERRFSYRRKAGLSKPALKVERELEKLFSFDSLKKEIRKKLISGGMAESAVVEVLALISKEEEEKTKAAEDIRQAVATYQGQATLGKIINVVLHEGRRPLNYFRNDVPRIARFRKKLAETGDQKNIDEIAGIAEGVETNAAVLSDLFKRLDPLATGRRTARKPLNIKKEILSAFAIFRQEMQDNSITFEVNGDDALTFPSWSQDIHAVFANLIDNSIFWMKEKSSFRKITVDIVAEEESLAYIDFRDTGPGIEPSLINDGVIFEPQFSTKSSGSGIGLAIAGEAAERNYLELKALESSGGAYFRLEAKEINNV</sequence>
<organism evidence="8 9">
    <name type="scientific">Alcaligenes aquatilis</name>
    <dbReference type="NCBI Taxonomy" id="323284"/>
    <lineage>
        <taxon>Bacteria</taxon>
        <taxon>Pseudomonadati</taxon>
        <taxon>Pseudomonadota</taxon>
        <taxon>Betaproteobacteria</taxon>
        <taxon>Burkholderiales</taxon>
        <taxon>Alcaligenaceae</taxon>
        <taxon>Alcaligenes</taxon>
    </lineage>
</organism>
<evidence type="ECO:0000256" key="4">
    <source>
        <dbReference type="ARBA" id="ARBA00022741"/>
    </source>
</evidence>
<keyword evidence="6 8" id="KW-0067">ATP-binding</keyword>
<dbReference type="EC" id="2.7.13.3" evidence="2"/>
<dbReference type="Pfam" id="PF13589">
    <property type="entry name" value="HATPase_c_3"/>
    <property type="match status" value="1"/>
</dbReference>
<dbReference type="Proteomes" id="UP000831759">
    <property type="component" value="Chromosome"/>
</dbReference>
<dbReference type="PROSITE" id="PS50109">
    <property type="entry name" value="HIS_KIN"/>
    <property type="match status" value="1"/>
</dbReference>
<proteinExistence type="predicted"/>
<dbReference type="InterPro" id="IPR005467">
    <property type="entry name" value="His_kinase_dom"/>
</dbReference>
<evidence type="ECO:0000256" key="1">
    <source>
        <dbReference type="ARBA" id="ARBA00000085"/>
    </source>
</evidence>
<dbReference type="EMBL" id="CP094619">
    <property type="protein sequence ID" value="UQN36051.1"/>
    <property type="molecule type" value="Genomic_DNA"/>
</dbReference>